<dbReference type="GO" id="GO:0019752">
    <property type="term" value="P:carboxylic acid metabolic process"/>
    <property type="evidence" value="ECO:0007669"/>
    <property type="project" value="InterPro"/>
</dbReference>
<accession>A0A5N5SS06</accession>
<dbReference type="Pfam" id="PF00282">
    <property type="entry name" value="Pyridoxal_deC"/>
    <property type="match status" value="1"/>
</dbReference>
<dbReference type="GO" id="GO:0005737">
    <property type="term" value="C:cytoplasm"/>
    <property type="evidence" value="ECO:0007669"/>
    <property type="project" value="TreeGrafter"/>
</dbReference>
<keyword evidence="9" id="KW-1185">Reference proteome</keyword>
<evidence type="ECO:0000256" key="2">
    <source>
        <dbReference type="ARBA" id="ARBA00009533"/>
    </source>
</evidence>
<comment type="similarity">
    <text evidence="2 7">Belongs to the group II decarboxylase family.</text>
</comment>
<dbReference type="SUPFAM" id="SSF53383">
    <property type="entry name" value="PLP-dependent transferases"/>
    <property type="match status" value="1"/>
</dbReference>
<dbReference type="Gene3D" id="3.90.1150.10">
    <property type="entry name" value="Aspartate Aminotransferase, domain 1"/>
    <property type="match status" value="1"/>
</dbReference>
<evidence type="ECO:0000256" key="4">
    <source>
        <dbReference type="ARBA" id="ARBA00022898"/>
    </source>
</evidence>
<evidence type="ECO:0000313" key="8">
    <source>
        <dbReference type="EMBL" id="KAB7496953.1"/>
    </source>
</evidence>
<dbReference type="InterPro" id="IPR015424">
    <property type="entry name" value="PyrdxlP-dep_Trfase"/>
</dbReference>
<sequence>MISKFHGSASECVFVTLLAARAHKIRELKKQHPFVEEGVLMSKLMAYCSKEAHSCVEKAAMMAFVKLRILQPDENQSLRGPTLQQAMEEDIAMGLIPFYVETTLGTTSCCSFDNLSEIGPICEEYGVWLHVDGAYAGNSFICPELRNPMKGIECASSFNFNPNKFMLTNFDCSVMVRDRFRLTQALVVDPLYLQHSYSEQSIDYRHWGIPLSRRFRALKLWFVIRSFGVEGLQRYIREHCRLAKKFEALVKKDNRFEVASPVLLGLVCFRMKVGNHLNAKLLSSINAAGKIHMVPANLGDKYVIRFCVCAQNATDGHIEYAWEVISEFATDMQDIIQHDAINRF</sequence>
<dbReference type="AlphaFoldDB" id="A0A5N5SS06"/>
<protein>
    <submittedName>
        <fullName evidence="8">Tyrosine decarboxylase</fullName>
    </submittedName>
</protein>
<evidence type="ECO:0000256" key="1">
    <source>
        <dbReference type="ARBA" id="ARBA00001933"/>
    </source>
</evidence>
<evidence type="ECO:0000313" key="9">
    <source>
        <dbReference type="Proteomes" id="UP000326759"/>
    </source>
</evidence>
<proteinExistence type="inferred from homology"/>
<dbReference type="InterPro" id="IPR010977">
    <property type="entry name" value="Aromatic_deC"/>
</dbReference>
<dbReference type="PANTHER" id="PTHR11999:SF70">
    <property type="entry name" value="MIP05841P"/>
    <property type="match status" value="1"/>
</dbReference>
<dbReference type="Gene3D" id="3.40.640.10">
    <property type="entry name" value="Type I PLP-dependent aspartate aminotransferase-like (Major domain)"/>
    <property type="match status" value="1"/>
</dbReference>
<keyword evidence="3" id="KW-0210">Decarboxylase</keyword>
<dbReference type="EMBL" id="SEYY01020861">
    <property type="protein sequence ID" value="KAB7496953.1"/>
    <property type="molecule type" value="Genomic_DNA"/>
</dbReference>
<dbReference type="InterPro" id="IPR015422">
    <property type="entry name" value="PyrdxlP-dep_Trfase_small"/>
</dbReference>
<feature type="modified residue" description="N6-(pyridoxal phosphate)lysine" evidence="6">
    <location>
        <position position="164"/>
    </location>
</feature>
<comment type="cofactor">
    <cofactor evidence="1 6 7">
        <name>pyridoxal 5'-phosphate</name>
        <dbReference type="ChEBI" id="CHEBI:597326"/>
    </cofactor>
</comment>
<evidence type="ECO:0000256" key="6">
    <source>
        <dbReference type="PIRSR" id="PIRSR602129-50"/>
    </source>
</evidence>
<dbReference type="GO" id="GO:0006520">
    <property type="term" value="P:amino acid metabolic process"/>
    <property type="evidence" value="ECO:0007669"/>
    <property type="project" value="InterPro"/>
</dbReference>
<dbReference type="GO" id="GO:0016831">
    <property type="term" value="F:carboxy-lyase activity"/>
    <property type="evidence" value="ECO:0007669"/>
    <property type="project" value="UniProtKB-KW"/>
</dbReference>
<organism evidence="8 9">
    <name type="scientific">Armadillidium nasatum</name>
    <dbReference type="NCBI Taxonomy" id="96803"/>
    <lineage>
        <taxon>Eukaryota</taxon>
        <taxon>Metazoa</taxon>
        <taxon>Ecdysozoa</taxon>
        <taxon>Arthropoda</taxon>
        <taxon>Crustacea</taxon>
        <taxon>Multicrustacea</taxon>
        <taxon>Malacostraca</taxon>
        <taxon>Eumalacostraca</taxon>
        <taxon>Peracarida</taxon>
        <taxon>Isopoda</taxon>
        <taxon>Oniscidea</taxon>
        <taxon>Crinocheta</taxon>
        <taxon>Armadillidiidae</taxon>
        <taxon>Armadillidium</taxon>
    </lineage>
</organism>
<evidence type="ECO:0000256" key="5">
    <source>
        <dbReference type="ARBA" id="ARBA00023239"/>
    </source>
</evidence>
<dbReference type="PANTHER" id="PTHR11999">
    <property type="entry name" value="GROUP II PYRIDOXAL-5-PHOSPHATE DECARBOXYLASE"/>
    <property type="match status" value="1"/>
</dbReference>
<dbReference type="InterPro" id="IPR002129">
    <property type="entry name" value="PyrdxlP-dep_de-COase"/>
</dbReference>
<dbReference type="InterPro" id="IPR015421">
    <property type="entry name" value="PyrdxlP-dep_Trfase_major"/>
</dbReference>
<dbReference type="OrthoDB" id="639767at2759"/>
<dbReference type="Proteomes" id="UP000326759">
    <property type="component" value="Unassembled WGS sequence"/>
</dbReference>
<gene>
    <name evidence="8" type="primary">tdc-1</name>
    <name evidence="8" type="ORF">Anas_12256</name>
</gene>
<comment type="caution">
    <text evidence="8">The sequence shown here is derived from an EMBL/GenBank/DDBJ whole genome shotgun (WGS) entry which is preliminary data.</text>
</comment>
<dbReference type="PRINTS" id="PR00800">
    <property type="entry name" value="YHDCRBOXLASE"/>
</dbReference>
<dbReference type="GO" id="GO:0030170">
    <property type="term" value="F:pyridoxal phosphate binding"/>
    <property type="evidence" value="ECO:0007669"/>
    <property type="project" value="InterPro"/>
</dbReference>
<evidence type="ECO:0000256" key="3">
    <source>
        <dbReference type="ARBA" id="ARBA00022793"/>
    </source>
</evidence>
<evidence type="ECO:0000256" key="7">
    <source>
        <dbReference type="RuleBase" id="RU000382"/>
    </source>
</evidence>
<reference evidence="8 9" key="1">
    <citation type="journal article" date="2019" name="PLoS Biol.">
        <title>Sex chromosomes control vertical transmission of feminizing Wolbachia symbionts in an isopod.</title>
        <authorList>
            <person name="Becking T."/>
            <person name="Chebbi M.A."/>
            <person name="Giraud I."/>
            <person name="Moumen B."/>
            <person name="Laverre T."/>
            <person name="Caubet Y."/>
            <person name="Peccoud J."/>
            <person name="Gilbert C."/>
            <person name="Cordaux R."/>
        </authorList>
    </citation>
    <scope>NUCLEOTIDE SEQUENCE [LARGE SCALE GENOMIC DNA]</scope>
    <source>
        <strain evidence="8">ANa2</strain>
        <tissue evidence="8">Whole body excluding digestive tract and cuticle</tissue>
    </source>
</reference>
<name>A0A5N5SS06_9CRUS</name>
<keyword evidence="5 7" id="KW-0456">Lyase</keyword>
<keyword evidence="4 6" id="KW-0663">Pyridoxal phosphate</keyword>
<dbReference type="FunFam" id="3.90.1150.10:FF:000018">
    <property type="entry name" value="Histidine decarboxylase"/>
    <property type="match status" value="1"/>
</dbReference>